<dbReference type="Gene3D" id="3.40.50.300">
    <property type="entry name" value="P-loop containing nucleotide triphosphate hydrolases"/>
    <property type="match status" value="1"/>
</dbReference>
<dbReference type="AlphaFoldDB" id="A0A317CBD0"/>
<dbReference type="GO" id="GO:0016887">
    <property type="term" value="F:ATP hydrolysis activity"/>
    <property type="evidence" value="ECO:0007669"/>
    <property type="project" value="InterPro"/>
</dbReference>
<dbReference type="SUPFAM" id="SSF52540">
    <property type="entry name" value="P-loop containing nucleoside triphosphate hydrolases"/>
    <property type="match status" value="1"/>
</dbReference>
<keyword evidence="3" id="KW-1185">Reference proteome</keyword>
<dbReference type="InterPro" id="IPR003593">
    <property type="entry name" value="AAA+_ATPase"/>
</dbReference>
<reference evidence="2 3" key="1">
    <citation type="submission" date="2018-05" db="EMBL/GenBank/DDBJ databases">
        <title>Leucothrix arctica sp. nov., isolated from Arctic seawater.</title>
        <authorList>
            <person name="Choi A."/>
            <person name="Baek K."/>
        </authorList>
    </citation>
    <scope>NUCLEOTIDE SEQUENCE [LARGE SCALE GENOMIC DNA]</scope>
    <source>
        <strain evidence="2 3">JCM 18388</strain>
    </source>
</reference>
<dbReference type="EMBL" id="QGKM01000046">
    <property type="protein sequence ID" value="PWQ95441.1"/>
    <property type="molecule type" value="Genomic_DNA"/>
</dbReference>
<dbReference type="OrthoDB" id="9783370at2"/>
<dbReference type="Pfam" id="PF00004">
    <property type="entry name" value="AAA"/>
    <property type="match status" value="1"/>
</dbReference>
<dbReference type="SMART" id="SM00382">
    <property type="entry name" value="AAA"/>
    <property type="match status" value="1"/>
</dbReference>
<sequence length="341" mass="37730">MLTLNDFLADGLTQQNADKSLNHIFNKEDCYALWSAYAAGRPLLVRGKPGTGKSQLAKAIAERLGWSFVSEVVRGSTELSDLHWNFDAIGRLGEAQVQRVEAPTSGEQAAKSEEVPDAVKEGVLKAQDPLDPLNFLSPGAFWWAYNWETAEAQYTRCKNNLRPKPEKSAKHNAGVVLLIDEIDKAEPDLPNGLLETLGNYQFSVPYIGQDDGQNNEAQGVINPIDGTPKNLLIIITTNEERELPTAFVRRCFVHTLKMQDSVDWLVERGELHFGGSIDQPVYEQAANQLLEDRNAALHGRYPPGLAEYIDLLRALSSVDKSEQAGLLSQISEYALKKEVTA</sequence>
<name>A0A317CBD0_9GAMM</name>
<dbReference type="InterPro" id="IPR027417">
    <property type="entry name" value="P-loop_NTPase"/>
</dbReference>
<organism evidence="2 3">
    <name type="scientific">Leucothrix pacifica</name>
    <dbReference type="NCBI Taxonomy" id="1247513"/>
    <lineage>
        <taxon>Bacteria</taxon>
        <taxon>Pseudomonadati</taxon>
        <taxon>Pseudomonadota</taxon>
        <taxon>Gammaproteobacteria</taxon>
        <taxon>Thiotrichales</taxon>
        <taxon>Thiotrichaceae</taxon>
        <taxon>Leucothrix</taxon>
    </lineage>
</organism>
<proteinExistence type="predicted"/>
<dbReference type="GO" id="GO:0005524">
    <property type="term" value="F:ATP binding"/>
    <property type="evidence" value="ECO:0007669"/>
    <property type="project" value="InterPro"/>
</dbReference>
<dbReference type="InterPro" id="IPR003959">
    <property type="entry name" value="ATPase_AAA_core"/>
</dbReference>
<accession>A0A317CBD0</accession>
<gene>
    <name evidence="2" type="ORF">DKW60_15305</name>
</gene>
<dbReference type="RefSeq" id="WP_109838531.1">
    <property type="nucleotide sequence ID" value="NZ_QGKM01000046.1"/>
</dbReference>
<comment type="caution">
    <text evidence="2">The sequence shown here is derived from an EMBL/GenBank/DDBJ whole genome shotgun (WGS) entry which is preliminary data.</text>
</comment>
<evidence type="ECO:0000259" key="1">
    <source>
        <dbReference type="SMART" id="SM00382"/>
    </source>
</evidence>
<evidence type="ECO:0000313" key="3">
    <source>
        <dbReference type="Proteomes" id="UP000245539"/>
    </source>
</evidence>
<evidence type="ECO:0000313" key="2">
    <source>
        <dbReference type="EMBL" id="PWQ95441.1"/>
    </source>
</evidence>
<feature type="domain" description="AAA+ ATPase" evidence="1">
    <location>
        <begin position="39"/>
        <end position="259"/>
    </location>
</feature>
<dbReference type="Proteomes" id="UP000245539">
    <property type="component" value="Unassembled WGS sequence"/>
</dbReference>
<protein>
    <submittedName>
        <fullName evidence="2">AAA family ATPase</fullName>
    </submittedName>
</protein>